<evidence type="ECO:0000313" key="1">
    <source>
        <dbReference type="EMBL" id="GLR25462.1"/>
    </source>
</evidence>
<accession>A0ABQ5YPT5</accession>
<protein>
    <recommendedName>
        <fullName evidence="3">Cytochrome c domain-containing protein</fullName>
    </recommendedName>
</protein>
<sequence length="594" mass="65086">MLEREMRKSVWLGGAVLAGVAVWSLVRWVSPDEPISQTNIAALAKANAGALINEKLAVSRKVLSNENLPPEGTRSLFDHIAAENNGVPYPFPKLVEALQKMSPDGSAPIAVMLPHGRSLLKGLADDAHPRVLLAADFQVPNSAASLGVNTRGQLFIGFVENAHEIEVISYNEAAGRYEFQLVQDYRETGARKLVYAPRQVCMTCHQGGAPIFPQRPWNETNAQPETQQAIAQARKAAGLDPNHYLGLPTAVPLGNPERFDELTDVGNFFAATQKLWLDGCGNDSMSVQCRRDMFKLSLRYKAAPGDFKEEGPLVERLRKAQMAALGNTVISVPESDLVNRNPVAEQAGIKGWIRKVSMPSIKLGDGAKNNEDLDAFDKLPKLPVNMDPLTKRSPKREISAQQIDGVYGVASLMTESDIDTLMQAAHGDLATLEKAVDRLPDTLFGVHQFERVKLIQALLAEGGLPAGPKNLQYAYTETKDMSPPIASGAPPLKLSANSPLHPFQTYCFSCHRGNPSKRLNFMGADTEALVLKDVQDKSKIRDALDWARYEGTDKASMLMPPRDSAQYAALSEELKKNPELLKKMRDTVPNMFGF</sequence>
<gene>
    <name evidence="1" type="ORF">GCM10007875_05500</name>
</gene>
<evidence type="ECO:0008006" key="3">
    <source>
        <dbReference type="Google" id="ProtNLM"/>
    </source>
</evidence>
<dbReference type="EMBL" id="BSOJ01000006">
    <property type="protein sequence ID" value="GLR25462.1"/>
    <property type="molecule type" value="Genomic_DNA"/>
</dbReference>
<reference evidence="2" key="1">
    <citation type="journal article" date="2019" name="Int. J. Syst. Evol. Microbiol.">
        <title>The Global Catalogue of Microorganisms (GCM) 10K type strain sequencing project: providing services to taxonomists for standard genome sequencing and annotation.</title>
        <authorList>
            <consortium name="The Broad Institute Genomics Platform"/>
            <consortium name="The Broad Institute Genome Sequencing Center for Infectious Disease"/>
            <person name="Wu L."/>
            <person name="Ma J."/>
        </authorList>
    </citation>
    <scope>NUCLEOTIDE SEQUENCE [LARGE SCALE GENOMIC DNA]</scope>
    <source>
        <strain evidence="2">NBRC 105857</strain>
    </source>
</reference>
<evidence type="ECO:0000313" key="2">
    <source>
        <dbReference type="Proteomes" id="UP001156664"/>
    </source>
</evidence>
<keyword evidence="2" id="KW-1185">Reference proteome</keyword>
<proteinExistence type="predicted"/>
<organism evidence="1 2">
    <name type="scientific">Limnobacter litoralis</name>
    <dbReference type="NCBI Taxonomy" id="481366"/>
    <lineage>
        <taxon>Bacteria</taxon>
        <taxon>Pseudomonadati</taxon>
        <taxon>Pseudomonadota</taxon>
        <taxon>Betaproteobacteria</taxon>
        <taxon>Burkholderiales</taxon>
        <taxon>Burkholderiaceae</taxon>
        <taxon>Limnobacter</taxon>
    </lineage>
</organism>
<dbReference type="Proteomes" id="UP001156664">
    <property type="component" value="Unassembled WGS sequence"/>
</dbReference>
<name>A0ABQ5YPT5_9BURK</name>
<comment type="caution">
    <text evidence="1">The sequence shown here is derived from an EMBL/GenBank/DDBJ whole genome shotgun (WGS) entry which is preliminary data.</text>
</comment>